<sequence length="104" mass="11323">MLEVERRDACLSLFMSVSLSLLGGLTMPEWKDACLSLAPHCRGNGPVLMSRKQRARISFLCPGRARAAPLCLIGLAARAANFISCHTLKRAGVSRRTQTDGRPN</sequence>
<evidence type="ECO:0000313" key="1">
    <source>
        <dbReference type="EMBL" id="GBP64065.1"/>
    </source>
</evidence>
<dbReference type="AlphaFoldDB" id="A0A4C1XPD4"/>
<reference evidence="1 2" key="1">
    <citation type="journal article" date="2019" name="Commun. Biol.">
        <title>The bagworm genome reveals a unique fibroin gene that provides high tensile strength.</title>
        <authorList>
            <person name="Kono N."/>
            <person name="Nakamura H."/>
            <person name="Ohtoshi R."/>
            <person name="Tomita M."/>
            <person name="Numata K."/>
            <person name="Arakawa K."/>
        </authorList>
    </citation>
    <scope>NUCLEOTIDE SEQUENCE [LARGE SCALE GENOMIC DNA]</scope>
</reference>
<dbReference type="EMBL" id="BGZK01000886">
    <property type="protein sequence ID" value="GBP64065.1"/>
    <property type="molecule type" value="Genomic_DNA"/>
</dbReference>
<keyword evidence="2" id="KW-1185">Reference proteome</keyword>
<proteinExistence type="predicted"/>
<evidence type="ECO:0000313" key="2">
    <source>
        <dbReference type="Proteomes" id="UP000299102"/>
    </source>
</evidence>
<organism evidence="1 2">
    <name type="scientific">Eumeta variegata</name>
    <name type="common">Bagworm moth</name>
    <name type="synonym">Eumeta japonica</name>
    <dbReference type="NCBI Taxonomy" id="151549"/>
    <lineage>
        <taxon>Eukaryota</taxon>
        <taxon>Metazoa</taxon>
        <taxon>Ecdysozoa</taxon>
        <taxon>Arthropoda</taxon>
        <taxon>Hexapoda</taxon>
        <taxon>Insecta</taxon>
        <taxon>Pterygota</taxon>
        <taxon>Neoptera</taxon>
        <taxon>Endopterygota</taxon>
        <taxon>Lepidoptera</taxon>
        <taxon>Glossata</taxon>
        <taxon>Ditrysia</taxon>
        <taxon>Tineoidea</taxon>
        <taxon>Psychidae</taxon>
        <taxon>Oiketicinae</taxon>
        <taxon>Eumeta</taxon>
    </lineage>
</organism>
<gene>
    <name evidence="1" type="ORF">EVAR_44148_1</name>
</gene>
<dbReference type="Proteomes" id="UP000299102">
    <property type="component" value="Unassembled WGS sequence"/>
</dbReference>
<name>A0A4C1XPD4_EUMVA</name>
<accession>A0A4C1XPD4</accession>
<protein>
    <submittedName>
        <fullName evidence="1">Uncharacterized protein</fullName>
    </submittedName>
</protein>
<comment type="caution">
    <text evidence="1">The sequence shown here is derived from an EMBL/GenBank/DDBJ whole genome shotgun (WGS) entry which is preliminary data.</text>
</comment>